<name>X0UKY0_9ZZZZ</name>
<dbReference type="GO" id="GO:0006260">
    <property type="term" value="P:DNA replication"/>
    <property type="evidence" value="ECO:0007669"/>
    <property type="project" value="TreeGrafter"/>
</dbReference>
<comment type="caution">
    <text evidence="2">The sequence shown here is derived from an EMBL/GenBank/DDBJ whole genome shotgun (WGS) entry which is preliminary data.</text>
</comment>
<evidence type="ECO:0000313" key="2">
    <source>
        <dbReference type="EMBL" id="GAF99941.1"/>
    </source>
</evidence>
<reference evidence="2" key="1">
    <citation type="journal article" date="2014" name="Front. Microbiol.">
        <title>High frequency of phylogenetically diverse reductive dehalogenase-homologous genes in deep subseafloor sedimentary metagenomes.</title>
        <authorList>
            <person name="Kawai M."/>
            <person name="Futagami T."/>
            <person name="Toyoda A."/>
            <person name="Takaki Y."/>
            <person name="Nishi S."/>
            <person name="Hori S."/>
            <person name="Arai W."/>
            <person name="Tsubouchi T."/>
            <person name="Morono Y."/>
            <person name="Uchiyama I."/>
            <person name="Ito T."/>
            <person name="Fujiyama A."/>
            <person name="Inagaki F."/>
            <person name="Takami H."/>
        </authorList>
    </citation>
    <scope>NUCLEOTIDE SEQUENCE</scope>
    <source>
        <strain evidence="2">Expedition CK06-06</strain>
    </source>
</reference>
<sequence length="183" mass="20489">LQATIADLDLSAGRGLKRAQVLQLAQGQWVQRHLNLLVLGATGTGKTYLSCALGRAACEAEFNVRYLRTSRLLQSLELAQADGSYPQLLRSLARTHLLIFDDWLRDSLSRSQAKDLLEILDDRYGRGATLVATQVPVQDWHARIPDPTLADSILDRLIHNAYRLELKGDSMRKVHSPLKNNDH</sequence>
<dbReference type="GO" id="GO:0005524">
    <property type="term" value="F:ATP binding"/>
    <property type="evidence" value="ECO:0007669"/>
    <property type="project" value="InterPro"/>
</dbReference>
<dbReference type="InterPro" id="IPR003593">
    <property type="entry name" value="AAA+_ATPase"/>
</dbReference>
<dbReference type="SMART" id="SM00382">
    <property type="entry name" value="AAA"/>
    <property type="match status" value="1"/>
</dbReference>
<dbReference type="CDD" id="cd00009">
    <property type="entry name" value="AAA"/>
    <property type="match status" value="1"/>
</dbReference>
<feature type="non-terminal residue" evidence="2">
    <location>
        <position position="1"/>
    </location>
</feature>
<dbReference type="InterPro" id="IPR002611">
    <property type="entry name" value="IstB_ATP-bd"/>
</dbReference>
<evidence type="ECO:0000259" key="1">
    <source>
        <dbReference type="SMART" id="SM00382"/>
    </source>
</evidence>
<dbReference type="AlphaFoldDB" id="X0UKY0"/>
<dbReference type="PANTHER" id="PTHR30050:SF4">
    <property type="entry name" value="ATP-BINDING PROTEIN RV3427C IN INSERTION SEQUENCE-RELATED"/>
    <property type="match status" value="1"/>
</dbReference>
<dbReference type="Pfam" id="PF01695">
    <property type="entry name" value="IstB_IS21"/>
    <property type="match status" value="1"/>
</dbReference>
<dbReference type="PANTHER" id="PTHR30050">
    <property type="entry name" value="CHROMOSOMAL REPLICATION INITIATOR PROTEIN DNAA"/>
    <property type="match status" value="1"/>
</dbReference>
<accession>X0UKY0</accession>
<dbReference type="EMBL" id="BARS01026279">
    <property type="protein sequence ID" value="GAF99941.1"/>
    <property type="molecule type" value="Genomic_DNA"/>
</dbReference>
<proteinExistence type="predicted"/>
<organism evidence="2">
    <name type="scientific">marine sediment metagenome</name>
    <dbReference type="NCBI Taxonomy" id="412755"/>
    <lineage>
        <taxon>unclassified sequences</taxon>
        <taxon>metagenomes</taxon>
        <taxon>ecological metagenomes</taxon>
    </lineage>
</organism>
<feature type="domain" description="AAA+ ATPase" evidence="1">
    <location>
        <begin position="32"/>
        <end position="165"/>
    </location>
</feature>
<dbReference type="SUPFAM" id="SSF52540">
    <property type="entry name" value="P-loop containing nucleoside triphosphate hydrolases"/>
    <property type="match status" value="1"/>
</dbReference>
<protein>
    <recommendedName>
        <fullName evidence="1">AAA+ ATPase domain-containing protein</fullName>
    </recommendedName>
</protein>
<dbReference type="Gene3D" id="3.40.50.300">
    <property type="entry name" value="P-loop containing nucleotide triphosphate hydrolases"/>
    <property type="match status" value="1"/>
</dbReference>
<gene>
    <name evidence="2" type="ORF">S01H1_41431</name>
</gene>
<dbReference type="InterPro" id="IPR027417">
    <property type="entry name" value="P-loop_NTPase"/>
</dbReference>